<dbReference type="OrthoDB" id="9769667at2"/>
<dbReference type="GO" id="GO:0031317">
    <property type="term" value="C:tripartite ATP-independent periplasmic transporter complex"/>
    <property type="evidence" value="ECO:0007669"/>
    <property type="project" value="InterPro"/>
</dbReference>
<evidence type="ECO:0000256" key="3">
    <source>
        <dbReference type="PIRSR" id="PIRSR039026-2"/>
    </source>
</evidence>
<evidence type="ECO:0000256" key="4">
    <source>
        <dbReference type="SAM" id="Phobius"/>
    </source>
</evidence>
<evidence type="ECO:0000256" key="1">
    <source>
        <dbReference type="ARBA" id="ARBA00022729"/>
    </source>
</evidence>
<dbReference type="Proteomes" id="UP000321933">
    <property type="component" value="Unassembled WGS sequence"/>
</dbReference>
<proteinExistence type="predicted"/>
<evidence type="ECO:0000256" key="2">
    <source>
        <dbReference type="PIRSR" id="PIRSR039026-1"/>
    </source>
</evidence>
<feature type="binding site" evidence="3">
    <location>
        <position position="264"/>
    </location>
    <ligand>
        <name>substrate</name>
    </ligand>
</feature>
<keyword evidence="4" id="KW-0472">Membrane</keyword>
<keyword evidence="4" id="KW-0812">Transmembrane</keyword>
<keyword evidence="3" id="KW-0479">Metal-binding</keyword>
<dbReference type="PIRSF" id="PIRSF039026">
    <property type="entry name" value="SiaP"/>
    <property type="match status" value="1"/>
</dbReference>
<reference evidence="5 6" key="1">
    <citation type="submission" date="2019-08" db="EMBL/GenBank/DDBJ databases">
        <title>Parahaliea maris sp. nov., isolated from the surface seawater.</title>
        <authorList>
            <person name="Liu Y."/>
        </authorList>
    </citation>
    <scope>NUCLEOTIDE SEQUENCE [LARGE SCALE GENOMIC DNA]</scope>
    <source>
        <strain evidence="5 6">S2-26</strain>
    </source>
</reference>
<evidence type="ECO:0000313" key="6">
    <source>
        <dbReference type="Proteomes" id="UP000321933"/>
    </source>
</evidence>
<dbReference type="InterPro" id="IPR018389">
    <property type="entry name" value="DctP_fam"/>
</dbReference>
<accession>A0A5C8ZVB8</accession>
<dbReference type="InterPro" id="IPR026289">
    <property type="entry name" value="SBP_TakP-like"/>
</dbReference>
<keyword evidence="4" id="KW-1133">Transmembrane helix</keyword>
<dbReference type="CDD" id="cd13604">
    <property type="entry name" value="PBP2_TRAP_ketoacid_lactate_like"/>
    <property type="match status" value="1"/>
</dbReference>
<feature type="transmembrane region" description="Helical" evidence="4">
    <location>
        <begin position="12"/>
        <end position="32"/>
    </location>
</feature>
<name>A0A5C8ZVB8_9GAMM</name>
<dbReference type="PANTHER" id="PTHR33376:SF5">
    <property type="entry name" value="EXTRACYTOPLASMIC SOLUTE RECEPTOR PROTEIN"/>
    <property type="match status" value="1"/>
</dbReference>
<dbReference type="Pfam" id="PF03480">
    <property type="entry name" value="DctP"/>
    <property type="match status" value="1"/>
</dbReference>
<keyword evidence="1" id="KW-0732">Signal</keyword>
<feature type="binding site" evidence="2">
    <location>
        <position position="201"/>
    </location>
    <ligand>
        <name>substrate</name>
    </ligand>
</feature>
<feature type="binding site" evidence="3">
    <location>
        <position position="239"/>
    </location>
    <ligand>
        <name>Na(+)</name>
        <dbReference type="ChEBI" id="CHEBI:29101"/>
    </ligand>
</feature>
<sequence>MSDSQRNAQRNYAPLVILLLVAALVLVIGLWATGAGREARSAGPGTGAIAGEQAGYHWKIVTTWPKNLPGLGTAPENFARMLGEMSGGRLTARVYGAGEIVPAFEVFDAVSQGVADAGHGAAYYWKGKIPSSVFFTAVPFGMTAQEMNAWLYYGGGMELWREVYAGANIEPYAGGSTGVQMAGWFNRELNSVADLKGLKMRIPGLAGDVFTRAGGTSVRIPGGEIYTSLQTGVIDAAEWVGPYNDLALGLHEVAKYYYYPGWHEPGAMLEFIVNKDSLAALPEDLRAIVKTAARAANQEMLDEFTARNNTALRDLVENHGVQLRRLPDDVLKALFDASEEVLAELVAADPLAARVNASFQDFYGKVRAYHHISEQAFINARDVVLPPERKDP</sequence>
<feature type="binding site" evidence="3">
    <location>
        <position position="238"/>
    </location>
    <ligand>
        <name>substrate</name>
    </ligand>
</feature>
<dbReference type="GO" id="GO:0046872">
    <property type="term" value="F:metal ion binding"/>
    <property type="evidence" value="ECO:0007669"/>
    <property type="project" value="UniProtKB-KW"/>
</dbReference>
<dbReference type="Gene3D" id="3.40.190.170">
    <property type="entry name" value="Bacterial extracellular solute-binding protein, family 7"/>
    <property type="match status" value="1"/>
</dbReference>
<comment type="caution">
    <text evidence="5">The sequence shown here is derived from an EMBL/GenBank/DDBJ whole genome shotgun (WGS) entry which is preliminary data.</text>
</comment>
<dbReference type="GO" id="GO:0055085">
    <property type="term" value="P:transmembrane transport"/>
    <property type="evidence" value="ECO:0007669"/>
    <property type="project" value="InterPro"/>
</dbReference>
<dbReference type="NCBIfam" id="NF037995">
    <property type="entry name" value="TRAP_S1"/>
    <property type="match status" value="1"/>
</dbReference>
<dbReference type="PANTHER" id="PTHR33376">
    <property type="match status" value="1"/>
</dbReference>
<dbReference type="Gene3D" id="3.40.190.10">
    <property type="entry name" value="Periplasmic binding protein-like II"/>
    <property type="match status" value="1"/>
</dbReference>
<dbReference type="InterPro" id="IPR038404">
    <property type="entry name" value="TRAP_DctP_sf"/>
</dbReference>
<protein>
    <submittedName>
        <fullName evidence="5">TRAP transporter substrate-binding protein</fullName>
    </submittedName>
</protein>
<organism evidence="5 6">
    <name type="scientific">Parahaliea aestuarii</name>
    <dbReference type="NCBI Taxonomy" id="1852021"/>
    <lineage>
        <taxon>Bacteria</taxon>
        <taxon>Pseudomonadati</taxon>
        <taxon>Pseudomonadota</taxon>
        <taxon>Gammaproteobacteria</taxon>
        <taxon>Cellvibrionales</taxon>
        <taxon>Halieaceae</taxon>
        <taxon>Parahaliea</taxon>
    </lineage>
</organism>
<feature type="binding site" evidence="2">
    <location>
        <position position="180"/>
    </location>
    <ligand>
        <name>substrate</name>
    </ligand>
</feature>
<dbReference type="EMBL" id="VRYZ01000003">
    <property type="protein sequence ID" value="TXS92396.1"/>
    <property type="molecule type" value="Genomic_DNA"/>
</dbReference>
<dbReference type="RefSeq" id="WP_148063769.1">
    <property type="nucleotide sequence ID" value="NZ_VRYZ01000003.1"/>
</dbReference>
<evidence type="ECO:0000313" key="5">
    <source>
        <dbReference type="EMBL" id="TXS92396.1"/>
    </source>
</evidence>
<keyword evidence="6" id="KW-1185">Reference proteome</keyword>
<gene>
    <name evidence="5" type="ORF">FVW59_08215</name>
</gene>
<dbReference type="AlphaFoldDB" id="A0A5C8ZVB8"/>